<accession>A0A2I1HHK8</accession>
<dbReference type="EMBL" id="LLXI01002977">
    <property type="protein sequence ID" value="PKY58365.1"/>
    <property type="molecule type" value="Genomic_DNA"/>
</dbReference>
<comment type="caution">
    <text evidence="1">The sequence shown here is derived from an EMBL/GenBank/DDBJ whole genome shotgun (WGS) entry which is preliminary data.</text>
</comment>
<dbReference type="Proteomes" id="UP000234323">
    <property type="component" value="Unassembled WGS sequence"/>
</dbReference>
<keyword evidence="2" id="KW-1185">Reference proteome</keyword>
<dbReference type="AlphaFoldDB" id="A0A2I1HHK8"/>
<reference evidence="1 2" key="1">
    <citation type="submission" date="2015-10" db="EMBL/GenBank/DDBJ databases">
        <title>Genome analyses suggest a sexual origin of heterokaryosis in a supposedly ancient asexual fungus.</title>
        <authorList>
            <person name="Ropars J."/>
            <person name="Sedzielewska K."/>
            <person name="Noel J."/>
            <person name="Charron P."/>
            <person name="Farinelli L."/>
            <person name="Marton T."/>
            <person name="Kruger M."/>
            <person name="Pelin A."/>
            <person name="Brachmann A."/>
            <person name="Corradi N."/>
        </authorList>
    </citation>
    <scope>NUCLEOTIDE SEQUENCE [LARGE SCALE GENOMIC DNA]</scope>
    <source>
        <strain evidence="1 2">A4</strain>
    </source>
</reference>
<protein>
    <submittedName>
        <fullName evidence="1">Uncharacterized protein</fullName>
    </submittedName>
</protein>
<dbReference type="VEuPathDB" id="FungiDB:RhiirFUN_021693"/>
<organism evidence="1 2">
    <name type="scientific">Rhizophagus irregularis</name>
    <dbReference type="NCBI Taxonomy" id="588596"/>
    <lineage>
        <taxon>Eukaryota</taxon>
        <taxon>Fungi</taxon>
        <taxon>Fungi incertae sedis</taxon>
        <taxon>Mucoromycota</taxon>
        <taxon>Glomeromycotina</taxon>
        <taxon>Glomeromycetes</taxon>
        <taxon>Glomerales</taxon>
        <taxon>Glomeraceae</taxon>
        <taxon>Rhizophagus</taxon>
    </lineage>
</organism>
<evidence type="ECO:0000313" key="2">
    <source>
        <dbReference type="Proteomes" id="UP000234323"/>
    </source>
</evidence>
<gene>
    <name evidence="1" type="ORF">RhiirA4_480218</name>
</gene>
<evidence type="ECO:0000313" key="1">
    <source>
        <dbReference type="EMBL" id="PKY58365.1"/>
    </source>
</evidence>
<sequence>MFIPVKYRNIIPPQPLYDNNGNYIIPGSREWFTYMYNLEKRLAVQVEELWYEEFLQKEHEAIEQQRQRNLQRSIAEATYYGTSVNFLEKHRKQQKDSLELNDYYHRRMTYYNKDLLNPSFSSKKDQDRIRKELHDFAYNFSRPFITKLIKC</sequence>
<name>A0A2I1HHK8_9GLOM</name>
<proteinExistence type="predicted"/>